<evidence type="ECO:0000256" key="7">
    <source>
        <dbReference type="ARBA" id="ARBA00023049"/>
    </source>
</evidence>
<dbReference type="EMBL" id="FNDD01000009">
    <property type="protein sequence ID" value="SDH15742.1"/>
    <property type="molecule type" value="Genomic_DNA"/>
</dbReference>
<dbReference type="InterPro" id="IPR007863">
    <property type="entry name" value="Peptidase_M16_C"/>
</dbReference>
<sequence>MRYLLLAFAALLFGCSQLSDQTSIQADSHWQSKTLANGLRYHVYPTDDEAVSVRLIVHAGSLQESDEQRGYAHFLEHMAFEGSERVTKAQLYTLLGEQNAKLDADSHAYTSYRETVYKVDLPTTAKLNDALWWLSDVAFRQQFLPASIKASKQQVLSEIKQGHPDVGSFIDNVYQFMLGDTALMTRDPYGSKASISTVSKTQLQGFYHRWYQPQNAELVITGQVQIAHIDTLVKQMFGNWQAEAAHDSAPKTDYPVKLDDYVTQVHTHELPSMLLVAKRGKTTIDTLGAQTELRLERLAYSAINQRLNAVFNQTDLSAQSIYAFDSELESHRYSFIGIEFKPQDRISSQALFLNTLAKLRDVGMSDNEFQTALAYYQELLDDSDHDWAQQLPMDYAEQKVTSLVENTTLQSQQQFSQSLQRFLDNVSIDQANAKLRQVLSQPYVMMLGAGAKENRSALQAKIASWKAQYDGKTP</sequence>
<dbReference type="AlphaFoldDB" id="A0A1G8A459"/>
<keyword evidence="9" id="KW-0732">Signal</keyword>
<comment type="similarity">
    <text evidence="2 8">Belongs to the peptidase M16 family.</text>
</comment>
<evidence type="ECO:0000259" key="11">
    <source>
        <dbReference type="Pfam" id="PF05193"/>
    </source>
</evidence>
<dbReference type="PROSITE" id="PS00143">
    <property type="entry name" value="INSULINASE"/>
    <property type="match status" value="1"/>
</dbReference>
<evidence type="ECO:0000256" key="8">
    <source>
        <dbReference type="RuleBase" id="RU004447"/>
    </source>
</evidence>
<evidence type="ECO:0000256" key="2">
    <source>
        <dbReference type="ARBA" id="ARBA00007261"/>
    </source>
</evidence>
<evidence type="ECO:0000313" key="12">
    <source>
        <dbReference type="EMBL" id="SDH15742.1"/>
    </source>
</evidence>
<dbReference type="Proteomes" id="UP000198854">
    <property type="component" value="Unassembled WGS sequence"/>
</dbReference>
<proteinExistence type="inferred from homology"/>
<reference evidence="12 13" key="1">
    <citation type="submission" date="2016-10" db="EMBL/GenBank/DDBJ databases">
        <authorList>
            <person name="de Groot N.N."/>
        </authorList>
    </citation>
    <scope>NUCLEOTIDE SEQUENCE [LARGE SCALE GENOMIC DNA]</scope>
    <source>
        <strain evidence="12 13">CGMCC 1.10228</strain>
    </source>
</reference>
<dbReference type="OrthoDB" id="9811314at2"/>
<comment type="cofactor">
    <cofactor evidence="1">
        <name>Zn(2+)</name>
        <dbReference type="ChEBI" id="CHEBI:29105"/>
    </cofactor>
</comment>
<dbReference type="GO" id="GO:0046872">
    <property type="term" value="F:metal ion binding"/>
    <property type="evidence" value="ECO:0007669"/>
    <property type="project" value="UniProtKB-KW"/>
</dbReference>
<evidence type="ECO:0000256" key="4">
    <source>
        <dbReference type="ARBA" id="ARBA00022723"/>
    </source>
</evidence>
<feature type="domain" description="Peptidase M16 C-terminal" evidence="11">
    <location>
        <begin position="198"/>
        <end position="373"/>
    </location>
</feature>
<dbReference type="InterPro" id="IPR001431">
    <property type="entry name" value="Pept_M16_Zn_BS"/>
</dbReference>
<accession>A0A1G8A459</accession>
<dbReference type="GO" id="GO:0004222">
    <property type="term" value="F:metalloendopeptidase activity"/>
    <property type="evidence" value="ECO:0007669"/>
    <property type="project" value="InterPro"/>
</dbReference>
<organism evidence="12 13">
    <name type="scientific">Vibrio xiamenensis</name>
    <dbReference type="NCBI Taxonomy" id="861298"/>
    <lineage>
        <taxon>Bacteria</taxon>
        <taxon>Pseudomonadati</taxon>
        <taxon>Pseudomonadota</taxon>
        <taxon>Gammaproteobacteria</taxon>
        <taxon>Vibrionales</taxon>
        <taxon>Vibrionaceae</taxon>
        <taxon>Vibrio</taxon>
    </lineage>
</organism>
<dbReference type="PANTHER" id="PTHR43690:SF17">
    <property type="entry name" value="PROTEIN YHJJ"/>
    <property type="match status" value="1"/>
</dbReference>
<keyword evidence="4" id="KW-0479">Metal-binding</keyword>
<dbReference type="GO" id="GO:0006508">
    <property type="term" value="P:proteolysis"/>
    <property type="evidence" value="ECO:0007669"/>
    <property type="project" value="UniProtKB-KW"/>
</dbReference>
<keyword evidence="6" id="KW-0862">Zinc</keyword>
<dbReference type="STRING" id="861298.SAMN04488136_109135"/>
<dbReference type="PROSITE" id="PS51257">
    <property type="entry name" value="PROKAR_LIPOPROTEIN"/>
    <property type="match status" value="1"/>
</dbReference>
<evidence type="ECO:0000256" key="9">
    <source>
        <dbReference type="SAM" id="SignalP"/>
    </source>
</evidence>
<dbReference type="InterPro" id="IPR011249">
    <property type="entry name" value="Metalloenz_LuxS/M16"/>
</dbReference>
<keyword evidence="7" id="KW-0482">Metalloprotease</keyword>
<feature type="chain" id="PRO_5011557597" evidence="9">
    <location>
        <begin position="19"/>
        <end position="474"/>
    </location>
</feature>
<dbReference type="InterPro" id="IPR050626">
    <property type="entry name" value="Peptidase_M16"/>
</dbReference>
<evidence type="ECO:0000256" key="6">
    <source>
        <dbReference type="ARBA" id="ARBA00022833"/>
    </source>
</evidence>
<evidence type="ECO:0000313" key="13">
    <source>
        <dbReference type="Proteomes" id="UP000198854"/>
    </source>
</evidence>
<evidence type="ECO:0000256" key="5">
    <source>
        <dbReference type="ARBA" id="ARBA00022801"/>
    </source>
</evidence>
<dbReference type="Pfam" id="PF05193">
    <property type="entry name" value="Peptidase_M16_C"/>
    <property type="match status" value="1"/>
</dbReference>
<keyword evidence="13" id="KW-1185">Reference proteome</keyword>
<evidence type="ECO:0000256" key="1">
    <source>
        <dbReference type="ARBA" id="ARBA00001947"/>
    </source>
</evidence>
<evidence type="ECO:0000259" key="10">
    <source>
        <dbReference type="Pfam" id="PF00675"/>
    </source>
</evidence>
<name>A0A1G8A459_9VIBR</name>
<evidence type="ECO:0000256" key="3">
    <source>
        <dbReference type="ARBA" id="ARBA00022670"/>
    </source>
</evidence>
<keyword evidence="3" id="KW-0645">Protease</keyword>
<dbReference type="Pfam" id="PF00675">
    <property type="entry name" value="Peptidase_M16"/>
    <property type="match status" value="1"/>
</dbReference>
<dbReference type="Gene3D" id="3.30.830.10">
    <property type="entry name" value="Metalloenzyme, LuxS/M16 peptidase-like"/>
    <property type="match status" value="2"/>
</dbReference>
<keyword evidence="5" id="KW-0378">Hydrolase</keyword>
<dbReference type="InterPro" id="IPR011765">
    <property type="entry name" value="Pept_M16_N"/>
</dbReference>
<dbReference type="SUPFAM" id="SSF63411">
    <property type="entry name" value="LuxS/MPP-like metallohydrolase"/>
    <property type="match status" value="1"/>
</dbReference>
<feature type="signal peptide" evidence="9">
    <location>
        <begin position="1"/>
        <end position="18"/>
    </location>
</feature>
<gene>
    <name evidence="12" type="ORF">SAMN04488136_109135</name>
</gene>
<dbReference type="RefSeq" id="WP_093272808.1">
    <property type="nucleotide sequence ID" value="NZ_FNDD01000009.1"/>
</dbReference>
<feature type="domain" description="Peptidase M16 N-terminal" evidence="10">
    <location>
        <begin position="48"/>
        <end position="161"/>
    </location>
</feature>
<dbReference type="PANTHER" id="PTHR43690">
    <property type="entry name" value="NARDILYSIN"/>
    <property type="match status" value="1"/>
</dbReference>
<protein>
    <submittedName>
        <fullName evidence="12">Predicted Zn-dependent peptidase</fullName>
    </submittedName>
</protein>